<evidence type="ECO:0000256" key="1">
    <source>
        <dbReference type="ARBA" id="ARBA00006987"/>
    </source>
</evidence>
<comment type="caution">
    <text evidence="3">The sequence shown here is derived from an EMBL/GenBank/DDBJ whole genome shotgun (WGS) entry which is preliminary data.</text>
</comment>
<dbReference type="EMBL" id="JACOMF010000038">
    <property type="protein sequence ID" value="MBC4017929.1"/>
    <property type="molecule type" value="Genomic_DNA"/>
</dbReference>
<keyword evidence="2" id="KW-0732">Signal</keyword>
<dbReference type="Proteomes" id="UP000600101">
    <property type="component" value="Unassembled WGS sequence"/>
</dbReference>
<organism evidence="3 4">
    <name type="scientific">Siccirubricoccus deserti</name>
    <dbReference type="NCBI Taxonomy" id="2013562"/>
    <lineage>
        <taxon>Bacteria</taxon>
        <taxon>Pseudomonadati</taxon>
        <taxon>Pseudomonadota</taxon>
        <taxon>Alphaproteobacteria</taxon>
        <taxon>Acetobacterales</taxon>
        <taxon>Roseomonadaceae</taxon>
        <taxon>Siccirubricoccus</taxon>
    </lineage>
</organism>
<feature type="signal peptide" evidence="2">
    <location>
        <begin position="1"/>
        <end position="24"/>
    </location>
</feature>
<evidence type="ECO:0000313" key="4">
    <source>
        <dbReference type="Proteomes" id="UP000600101"/>
    </source>
</evidence>
<reference evidence="3" key="1">
    <citation type="submission" date="2020-08" db="EMBL/GenBank/DDBJ databases">
        <authorList>
            <person name="Hu Y."/>
            <person name="Nguyen S.V."/>
            <person name="Li F."/>
            <person name="Fanning S."/>
        </authorList>
    </citation>
    <scope>NUCLEOTIDE SEQUENCE</scope>
    <source>
        <strain evidence="3">SYSU D8009</strain>
    </source>
</reference>
<keyword evidence="4" id="KW-1185">Reference proteome</keyword>
<evidence type="ECO:0000313" key="3">
    <source>
        <dbReference type="EMBL" id="MBC4017929.1"/>
    </source>
</evidence>
<comment type="similarity">
    <text evidence="1">Belongs to the UPF0065 (bug) family.</text>
</comment>
<dbReference type="RefSeq" id="WP_186772686.1">
    <property type="nucleotide sequence ID" value="NZ_JACOMF010000038.1"/>
</dbReference>
<dbReference type="Gene3D" id="3.40.190.150">
    <property type="entry name" value="Bordetella uptake gene, domain 1"/>
    <property type="match status" value="1"/>
</dbReference>
<name>A0A9X0R1T3_9PROT</name>
<dbReference type="InterPro" id="IPR042100">
    <property type="entry name" value="Bug_dom1"/>
</dbReference>
<dbReference type="PIRSF" id="PIRSF017082">
    <property type="entry name" value="YflP"/>
    <property type="match status" value="1"/>
</dbReference>
<accession>A0A9X0R1T3</accession>
<sequence length="325" mass="33643">MLARLCLALFALLATGTVPWAAKAQDTFPNRPIRLIVPFTTGGPSDIVARMLVPKMTALLGQPVVVESRPGAGGVTGMDAVAKSAPDGHTIGLGSAGGLAISPSLQPTMPYVVPRDFAPLSLAVIVNEPLVVGASVPYRTLGELLAAARDKPGTLNYGSTGPGSMPHLAGELVKLTATVDIVHVPYRGGAPLATALVAGEVQIGFADLPILLPHIRAGTMRALAIGSAERYPLLPDVPTFAEAGLPGVMTDNWHGFVAPARTPPAAQATLHRAIIAALSDPDTAKLLREQGAIPSPNTQAEFAAFIQRETERWGAVITRAGVKPD</sequence>
<dbReference type="SUPFAM" id="SSF53850">
    <property type="entry name" value="Periplasmic binding protein-like II"/>
    <property type="match status" value="1"/>
</dbReference>
<proteinExistence type="inferred from homology"/>
<dbReference type="AlphaFoldDB" id="A0A9X0R1T3"/>
<dbReference type="InterPro" id="IPR005064">
    <property type="entry name" value="BUG"/>
</dbReference>
<protein>
    <submittedName>
        <fullName evidence="3">Tripartite tricarboxylate transporter substrate binding protein</fullName>
    </submittedName>
</protein>
<dbReference type="Pfam" id="PF03401">
    <property type="entry name" value="TctC"/>
    <property type="match status" value="1"/>
</dbReference>
<feature type="chain" id="PRO_5040783968" evidence="2">
    <location>
        <begin position="25"/>
        <end position="325"/>
    </location>
</feature>
<dbReference type="PANTHER" id="PTHR42928:SF5">
    <property type="entry name" value="BLR1237 PROTEIN"/>
    <property type="match status" value="1"/>
</dbReference>
<dbReference type="PANTHER" id="PTHR42928">
    <property type="entry name" value="TRICARBOXYLATE-BINDING PROTEIN"/>
    <property type="match status" value="1"/>
</dbReference>
<gene>
    <name evidence="3" type="ORF">H7965_21750</name>
</gene>
<dbReference type="Gene3D" id="3.40.190.10">
    <property type="entry name" value="Periplasmic binding protein-like II"/>
    <property type="match status" value="1"/>
</dbReference>
<evidence type="ECO:0000256" key="2">
    <source>
        <dbReference type="SAM" id="SignalP"/>
    </source>
</evidence>
<dbReference type="CDD" id="cd13578">
    <property type="entry name" value="PBP2_Bug27"/>
    <property type="match status" value="1"/>
</dbReference>